<dbReference type="AlphaFoldDB" id="R8BPH3"/>
<evidence type="ECO:0000256" key="4">
    <source>
        <dbReference type="ARBA" id="ARBA00022801"/>
    </source>
</evidence>
<keyword evidence="2 9" id="KW-0645">Protease</keyword>
<accession>R8BPH3</accession>
<dbReference type="PROSITE" id="PS00137">
    <property type="entry name" value="SUBTILASE_HIS"/>
    <property type="match status" value="1"/>
</dbReference>
<dbReference type="InterPro" id="IPR022398">
    <property type="entry name" value="Peptidase_S8_His-AS"/>
</dbReference>
<dbReference type="PRINTS" id="PR00723">
    <property type="entry name" value="SUBTILISIN"/>
</dbReference>
<dbReference type="GO" id="GO:0006508">
    <property type="term" value="P:proteolysis"/>
    <property type="evidence" value="ECO:0007669"/>
    <property type="project" value="UniProtKB-KW"/>
</dbReference>
<feature type="domain" description="C5a peptidase/Subtilisin-like protease SBT2-like Fn3-like" evidence="8">
    <location>
        <begin position="433"/>
        <end position="554"/>
    </location>
</feature>
<evidence type="ECO:0000313" key="9">
    <source>
        <dbReference type="EMBL" id="EOO01237.1"/>
    </source>
</evidence>
<dbReference type="SUPFAM" id="SSF52743">
    <property type="entry name" value="Subtilisin-like"/>
    <property type="match status" value="1"/>
</dbReference>
<gene>
    <name evidence="9" type="ORF">UCRPA7_3263</name>
</gene>
<dbReference type="GO" id="GO:0004252">
    <property type="term" value="F:serine-type endopeptidase activity"/>
    <property type="evidence" value="ECO:0007669"/>
    <property type="project" value="InterPro"/>
</dbReference>
<keyword evidence="3" id="KW-0732">Signal</keyword>
<proteinExistence type="inferred from homology"/>
<dbReference type="Pfam" id="PF00082">
    <property type="entry name" value="Peptidase_S8"/>
    <property type="match status" value="1"/>
</dbReference>
<name>R8BPH3_PHAM7</name>
<dbReference type="KEGG" id="tmn:UCRPA7_3263"/>
<sequence>MQLLPTVRGESFSDDAAAANYSVHGMTGVEKLHQAGVFGDGATVAIVDSGVQYTHPALGGGIGPNFTVVGGYDLVGKDWPDVPAQPDNDPMDEYGHGTHVAGIIAGNSDQFIGVSPAAKLLSFKVFGDSGYSNEETVIQGFLMAFDSGADIISASLGEGSGFTTNALAVVASRMVDQGVVVVIAAGNSGQDGPFMASNGASGKSVITVAAAEPGEFPAQTFAADFILDGLSNKTDIAYISGSSPFPTTIVDWPIYPLTMNSSVQGDACGALPAATSDLSNVIVLVRMGGCSMSVKQGNLVPFNASYILFYNDDGPFQNPVTSARSGVVGAIEARAGEAIVNTYLAGGNVTATFKANADHYVGLYNAGGGRPALYTSWGGTYDLALKPDIAAPGTKILNYGFWAPTTQVGAGLVDAEKALTYDTEISFVGRKFELNDTANFVRTQSVEITNQAGEAVTYTFSLQDAGGYESYIPAVPDHPQTFVPEIKLYGDVKPVKMVPEVAMPQGDFIVSPGETKTANFTFALPPGLNASTLPVYTGKILISGTNGEELGIPYFGVGSDIRHDISNIWDYGGNFPYLVSTAQDIRLAQKAK</sequence>
<evidence type="ECO:0000256" key="5">
    <source>
        <dbReference type="ARBA" id="ARBA00022825"/>
    </source>
</evidence>
<dbReference type="GO" id="GO:0016020">
    <property type="term" value="C:membrane"/>
    <property type="evidence" value="ECO:0007669"/>
    <property type="project" value="InterPro"/>
</dbReference>
<dbReference type="InterPro" id="IPR000209">
    <property type="entry name" value="Peptidase_S8/S53_dom"/>
</dbReference>
<comment type="similarity">
    <text evidence="1 6">Belongs to the peptidase S8 family.</text>
</comment>
<dbReference type="PROSITE" id="PS00136">
    <property type="entry name" value="SUBTILASE_ASP"/>
    <property type="match status" value="1"/>
</dbReference>
<feature type="domain" description="Peptidase S8/S53" evidence="7">
    <location>
        <begin position="39"/>
        <end position="398"/>
    </location>
</feature>
<evidence type="ECO:0000259" key="8">
    <source>
        <dbReference type="Pfam" id="PF06280"/>
    </source>
</evidence>
<dbReference type="InterPro" id="IPR015500">
    <property type="entry name" value="Peptidase_S8_subtilisin-rel"/>
</dbReference>
<dbReference type="PANTHER" id="PTHR43806:SF66">
    <property type="entry name" value="SERIN ENDOPEPTIDASE"/>
    <property type="match status" value="1"/>
</dbReference>
<dbReference type="Gene3D" id="3.40.50.200">
    <property type="entry name" value="Peptidase S8/S53 domain"/>
    <property type="match status" value="2"/>
</dbReference>
<dbReference type="Pfam" id="PF06280">
    <property type="entry name" value="fn3_5"/>
    <property type="match status" value="1"/>
</dbReference>
<evidence type="ECO:0000259" key="7">
    <source>
        <dbReference type="Pfam" id="PF00082"/>
    </source>
</evidence>
<dbReference type="PROSITE" id="PS51892">
    <property type="entry name" value="SUBTILASE"/>
    <property type="match status" value="1"/>
</dbReference>
<protein>
    <submittedName>
        <fullName evidence="9">Putative minor extracellular protease vpr protein</fullName>
    </submittedName>
</protein>
<evidence type="ECO:0000256" key="6">
    <source>
        <dbReference type="PROSITE-ProRule" id="PRU01240"/>
    </source>
</evidence>
<dbReference type="GeneID" id="19323594"/>
<dbReference type="OrthoDB" id="10256524at2759"/>
<keyword evidence="4" id="KW-0378">Hydrolase</keyword>
<dbReference type="Proteomes" id="UP000014074">
    <property type="component" value="Unassembled WGS sequence"/>
</dbReference>
<evidence type="ECO:0000256" key="1">
    <source>
        <dbReference type="ARBA" id="ARBA00011073"/>
    </source>
</evidence>
<evidence type="ECO:0000256" key="3">
    <source>
        <dbReference type="ARBA" id="ARBA00022729"/>
    </source>
</evidence>
<dbReference type="EMBL" id="KB933036">
    <property type="protein sequence ID" value="EOO01237.1"/>
    <property type="molecule type" value="Genomic_DNA"/>
</dbReference>
<dbReference type="InterPro" id="IPR023827">
    <property type="entry name" value="Peptidase_S8_Asp-AS"/>
</dbReference>
<evidence type="ECO:0000313" key="10">
    <source>
        <dbReference type="Proteomes" id="UP000014074"/>
    </source>
</evidence>
<dbReference type="CDD" id="cd02124">
    <property type="entry name" value="PA_PoS1_like"/>
    <property type="match status" value="1"/>
</dbReference>
<reference evidence="10" key="1">
    <citation type="journal article" date="2013" name="Genome Announc.">
        <title>Draft genome sequence of the ascomycete Phaeoacremonium aleophilum strain UCR-PA7, a causal agent of the esca disease complex in grapevines.</title>
        <authorList>
            <person name="Blanco-Ulate B."/>
            <person name="Rolshausen P."/>
            <person name="Cantu D."/>
        </authorList>
    </citation>
    <scope>NUCLEOTIDE SEQUENCE [LARGE SCALE GENOMIC DNA]</scope>
    <source>
        <strain evidence="10">UCR-PA7</strain>
    </source>
</reference>
<keyword evidence="5" id="KW-0720">Serine protease</keyword>
<keyword evidence="10" id="KW-1185">Reference proteome</keyword>
<dbReference type="RefSeq" id="XP_007913962.1">
    <property type="nucleotide sequence ID" value="XM_007915771.1"/>
</dbReference>
<dbReference type="InterPro" id="IPR050131">
    <property type="entry name" value="Peptidase_S8_subtilisin-like"/>
</dbReference>
<comment type="caution">
    <text evidence="6">Lacks conserved residue(s) required for the propagation of feature annotation.</text>
</comment>
<organism evidence="9 10">
    <name type="scientific">Phaeoacremonium minimum (strain UCR-PA7)</name>
    <name type="common">Esca disease fungus</name>
    <name type="synonym">Togninia minima</name>
    <dbReference type="NCBI Taxonomy" id="1286976"/>
    <lineage>
        <taxon>Eukaryota</taxon>
        <taxon>Fungi</taxon>
        <taxon>Dikarya</taxon>
        <taxon>Ascomycota</taxon>
        <taxon>Pezizomycotina</taxon>
        <taxon>Sordariomycetes</taxon>
        <taxon>Sordariomycetidae</taxon>
        <taxon>Togniniales</taxon>
        <taxon>Togniniaceae</taxon>
        <taxon>Phaeoacremonium</taxon>
    </lineage>
</organism>
<dbReference type="eggNOG" id="KOG4266">
    <property type="taxonomic scope" value="Eukaryota"/>
</dbReference>
<dbReference type="InterPro" id="IPR010435">
    <property type="entry name" value="C5a/SBT2-like_Fn3"/>
</dbReference>
<evidence type="ECO:0000256" key="2">
    <source>
        <dbReference type="ARBA" id="ARBA00022670"/>
    </source>
</evidence>
<dbReference type="PANTHER" id="PTHR43806">
    <property type="entry name" value="PEPTIDASE S8"/>
    <property type="match status" value="1"/>
</dbReference>
<dbReference type="HOGENOM" id="CLU_003559_1_1_1"/>
<dbReference type="InterPro" id="IPR036852">
    <property type="entry name" value="Peptidase_S8/S53_dom_sf"/>
</dbReference>